<dbReference type="InterPro" id="IPR047715">
    <property type="entry name" value="EboA_dom"/>
</dbReference>
<dbReference type="NCBIfam" id="NF035938">
    <property type="entry name" value="EboA_domain"/>
    <property type="match status" value="1"/>
</dbReference>
<organism evidence="1">
    <name type="scientific">Streptomyces sp. R21</name>
    <dbReference type="NCBI Taxonomy" id="3238627"/>
    <lineage>
        <taxon>Bacteria</taxon>
        <taxon>Bacillati</taxon>
        <taxon>Actinomycetota</taxon>
        <taxon>Actinomycetes</taxon>
        <taxon>Kitasatosporales</taxon>
        <taxon>Streptomycetaceae</taxon>
        <taxon>Streptomyces</taxon>
    </lineage>
</organism>
<protein>
    <submittedName>
        <fullName evidence="1">EboA domain-containing protein</fullName>
    </submittedName>
</protein>
<reference evidence="1" key="1">
    <citation type="submission" date="2024-07" db="EMBL/GenBank/DDBJ databases">
        <authorList>
            <person name="Yu S.T."/>
        </authorList>
    </citation>
    <scope>NUCLEOTIDE SEQUENCE</scope>
    <source>
        <strain evidence="1">R21</strain>
    </source>
</reference>
<gene>
    <name evidence="1" type="ORF">AB5J56_40955</name>
</gene>
<dbReference type="RefSeq" id="WP_369240862.1">
    <property type="nucleotide sequence ID" value="NZ_CP163435.1"/>
</dbReference>
<dbReference type="AlphaFoldDB" id="A0AB39PI38"/>
<name>A0AB39PI38_9ACTN</name>
<evidence type="ECO:0000313" key="1">
    <source>
        <dbReference type="EMBL" id="XDQ30690.1"/>
    </source>
</evidence>
<accession>A0AB39PI38</accession>
<sequence>MTSQHHGLSAATSDPPLTLDTLLSPDAQDWLATATARIAADPDTIQVLFPAAARRCGRPTADAVRAALLLALPQCGDELATTTAELYRRGDPSEQRAVLRALPLLEDNDPSFGDLALPLVHEALRTNDTTLVEAALGSYATRHLKVDAFRQAVLKCVFCEIPLDRISGLPERADGELARMLADFARERTAAGQPVPSDIEPLIRAFPAPPIPEGAA</sequence>
<proteinExistence type="predicted"/>
<dbReference type="EMBL" id="CP163435">
    <property type="protein sequence ID" value="XDQ30690.1"/>
    <property type="molecule type" value="Genomic_DNA"/>
</dbReference>